<dbReference type="InterPro" id="IPR000595">
    <property type="entry name" value="cNMP-bd_dom"/>
</dbReference>
<keyword evidence="3" id="KW-1185">Reference proteome</keyword>
<name>A0ABW9RXQ4_9BACT</name>
<accession>A0ABW9RXQ4</accession>
<comment type="caution">
    <text evidence="2">The sequence shown here is derived from an EMBL/GenBank/DDBJ whole genome shotgun (WGS) entry which is preliminary data.</text>
</comment>
<dbReference type="Pfam" id="PF00027">
    <property type="entry name" value="cNMP_binding"/>
    <property type="match status" value="1"/>
</dbReference>
<dbReference type="Proteomes" id="UP000798808">
    <property type="component" value="Unassembled WGS sequence"/>
</dbReference>
<dbReference type="InterPro" id="IPR018490">
    <property type="entry name" value="cNMP-bd_dom_sf"/>
</dbReference>
<dbReference type="CDD" id="cd00038">
    <property type="entry name" value="CAP_ED"/>
    <property type="match status" value="1"/>
</dbReference>
<evidence type="ECO:0000259" key="1">
    <source>
        <dbReference type="PROSITE" id="PS50042"/>
    </source>
</evidence>
<evidence type="ECO:0000313" key="2">
    <source>
        <dbReference type="EMBL" id="MTI28671.1"/>
    </source>
</evidence>
<dbReference type="RefSeq" id="WP_155176425.1">
    <property type="nucleotide sequence ID" value="NZ_BAAAFL010000012.1"/>
</dbReference>
<feature type="domain" description="Cyclic nucleotide-binding" evidence="1">
    <location>
        <begin position="6"/>
        <end position="115"/>
    </location>
</feature>
<dbReference type="InterPro" id="IPR014710">
    <property type="entry name" value="RmlC-like_jellyroll"/>
</dbReference>
<evidence type="ECO:0000313" key="3">
    <source>
        <dbReference type="Proteomes" id="UP000798808"/>
    </source>
</evidence>
<dbReference type="PROSITE" id="PS50042">
    <property type="entry name" value="CNMP_BINDING_3"/>
    <property type="match status" value="1"/>
</dbReference>
<dbReference type="EMBL" id="SMLW01000670">
    <property type="protein sequence ID" value="MTI28671.1"/>
    <property type="molecule type" value="Genomic_DNA"/>
</dbReference>
<dbReference type="Gene3D" id="2.60.120.10">
    <property type="entry name" value="Jelly Rolls"/>
    <property type="match status" value="1"/>
</dbReference>
<reference evidence="2 3" key="1">
    <citation type="submission" date="2019-02" db="EMBL/GenBank/DDBJ databases">
        <authorList>
            <person name="Goldberg S.R."/>
            <person name="Haltli B.A."/>
            <person name="Correa H."/>
            <person name="Russell K.G."/>
        </authorList>
    </citation>
    <scope>NUCLEOTIDE SEQUENCE [LARGE SCALE GENOMIC DNA]</scope>
    <source>
        <strain evidence="2 3">JCM 16186</strain>
    </source>
</reference>
<gene>
    <name evidence="2" type="ORF">E1163_27175</name>
</gene>
<protein>
    <submittedName>
        <fullName evidence="2">Crp/Fnr family transcriptional regulator</fullName>
    </submittedName>
</protein>
<dbReference type="SUPFAM" id="SSF51206">
    <property type="entry name" value="cAMP-binding domain-like"/>
    <property type="match status" value="1"/>
</dbReference>
<sequence length="194" mass="22299">MTRNELNRQLKEALQNIVGNTAEIDAFVKSLSVTQVAKSDFLIKAGDWCPNIYFVNEGVFRTFLEVEDREMNTEFFFENSFAGAFTSFLLDTPTSLNIQALEPAMAMVIPKTLLEGYYKTNPCWYALGKHIFEQEFIKKCRRESEFLQLSARERYLNLIDQYPQIEARIPGYHIASFLGIQAESLSRIRSGKLA</sequence>
<organism evidence="2 3">
    <name type="scientific">Fulvivirga kasyanovii</name>
    <dbReference type="NCBI Taxonomy" id="396812"/>
    <lineage>
        <taxon>Bacteria</taxon>
        <taxon>Pseudomonadati</taxon>
        <taxon>Bacteroidota</taxon>
        <taxon>Cytophagia</taxon>
        <taxon>Cytophagales</taxon>
        <taxon>Fulvivirgaceae</taxon>
        <taxon>Fulvivirga</taxon>
    </lineage>
</organism>
<proteinExistence type="predicted"/>